<feature type="chain" id="PRO_5042280210" description="RlpA-like protein double-psi beta-barrel domain-containing protein" evidence="3">
    <location>
        <begin position="19"/>
        <end position="266"/>
    </location>
</feature>
<dbReference type="SUPFAM" id="SSF50685">
    <property type="entry name" value="Barwin-like endoglucanases"/>
    <property type="match status" value="1"/>
</dbReference>
<dbReference type="CDD" id="cd22191">
    <property type="entry name" value="DPBB_RlpA_EXP_N-like"/>
    <property type="match status" value="1"/>
</dbReference>
<evidence type="ECO:0000256" key="2">
    <source>
        <dbReference type="SAM" id="MobiDB-lite"/>
    </source>
</evidence>
<feature type="compositionally biased region" description="Basic and acidic residues" evidence="2">
    <location>
        <begin position="103"/>
        <end position="151"/>
    </location>
</feature>
<keyword evidence="5" id="KW-1185">Reference proteome</keyword>
<proteinExistence type="predicted"/>
<dbReference type="EMBL" id="BTCM01000006">
    <property type="protein sequence ID" value="GMK58631.1"/>
    <property type="molecule type" value="Genomic_DNA"/>
</dbReference>
<dbReference type="AlphaFoldDB" id="A0AAD3TXD9"/>
<feature type="signal peptide" evidence="3">
    <location>
        <begin position="1"/>
        <end position="18"/>
    </location>
</feature>
<reference evidence="4" key="1">
    <citation type="journal article" date="2023" name="BMC Genomics">
        <title>Chromosome-level genome assemblies of Cutaneotrichosporon spp. (Trichosporonales, Basidiomycota) reveal imbalanced evolution between nucleotide sequences and chromosome synteny.</title>
        <authorList>
            <person name="Kobayashi Y."/>
            <person name="Kayamori A."/>
            <person name="Aoki K."/>
            <person name="Shiwa Y."/>
            <person name="Matsutani M."/>
            <person name="Fujita N."/>
            <person name="Sugita T."/>
            <person name="Iwasaki W."/>
            <person name="Tanaka N."/>
            <person name="Takashima M."/>
        </authorList>
    </citation>
    <scope>NUCLEOTIDE SEQUENCE</scope>
    <source>
        <strain evidence="4">HIS016</strain>
    </source>
</reference>
<feature type="compositionally biased region" description="Low complexity" evidence="2">
    <location>
        <begin position="77"/>
        <end position="94"/>
    </location>
</feature>
<evidence type="ECO:0000313" key="4">
    <source>
        <dbReference type="EMBL" id="GMK58631.1"/>
    </source>
</evidence>
<feature type="compositionally biased region" description="Basic residues" evidence="2">
    <location>
        <begin position="27"/>
        <end position="45"/>
    </location>
</feature>
<feature type="compositionally biased region" description="Gly residues" evidence="2">
    <location>
        <begin position="153"/>
        <end position="164"/>
    </location>
</feature>
<evidence type="ECO:0000256" key="1">
    <source>
        <dbReference type="ARBA" id="ARBA00022729"/>
    </source>
</evidence>
<evidence type="ECO:0008006" key="6">
    <source>
        <dbReference type="Google" id="ProtNLM"/>
    </source>
</evidence>
<gene>
    <name evidence="4" type="ORF">CspeluHIS016_0600730</name>
</gene>
<evidence type="ECO:0000256" key="3">
    <source>
        <dbReference type="SAM" id="SignalP"/>
    </source>
</evidence>
<dbReference type="PANTHER" id="PTHR31836:SF25">
    <property type="entry name" value="RLPA-LIKE PROTEIN DOUBLE-PSI BETA-BARREL DOMAIN-CONTAINING PROTEIN"/>
    <property type="match status" value="1"/>
</dbReference>
<dbReference type="InterPro" id="IPR036908">
    <property type="entry name" value="RlpA-like_sf"/>
</dbReference>
<evidence type="ECO:0000313" key="5">
    <source>
        <dbReference type="Proteomes" id="UP001222932"/>
    </source>
</evidence>
<dbReference type="PANTHER" id="PTHR31836">
    <property type="match status" value="1"/>
</dbReference>
<dbReference type="Proteomes" id="UP001222932">
    <property type="component" value="Unassembled WGS sequence"/>
</dbReference>
<accession>A0AAD3TXD9</accession>
<organism evidence="4 5">
    <name type="scientific">Cutaneotrichosporon spelunceum</name>
    <dbReference type="NCBI Taxonomy" id="1672016"/>
    <lineage>
        <taxon>Eukaryota</taxon>
        <taxon>Fungi</taxon>
        <taxon>Dikarya</taxon>
        <taxon>Basidiomycota</taxon>
        <taxon>Agaricomycotina</taxon>
        <taxon>Tremellomycetes</taxon>
        <taxon>Trichosporonales</taxon>
        <taxon>Trichosporonaceae</taxon>
        <taxon>Cutaneotrichosporon</taxon>
    </lineage>
</organism>
<name>A0AAD3TXD9_9TREE</name>
<sequence>MKLTTFALFTAIAAVVTAAPTPEAHRGGRHGHKYGGQRKYGHSHKQPQADAPAVTDEWDENEPCLSDSLPPVANKIADASSAAPISSSSAVSSSEQATPTTSDEPKPEPTKEAEPPKQDEPKPEPPKQDEPKPEPPKEEPKPEPPKEESKPKGGSGVGANGGARGHATTYSVTNPSENHGMSGKVACYTLGRDFSNSDHIAAVRQSEFSLDRCGKMVNVCGAAGCLDVMIVDSCVGGGCKELDITPSAFKIITGMDTGVPEVSIVW</sequence>
<reference evidence="4" key="2">
    <citation type="submission" date="2023-06" db="EMBL/GenBank/DDBJ databases">
        <authorList>
            <person name="Kobayashi Y."/>
            <person name="Kayamori A."/>
            <person name="Aoki K."/>
            <person name="Shiwa Y."/>
            <person name="Fujita N."/>
            <person name="Sugita T."/>
            <person name="Iwasaki W."/>
            <person name="Tanaka N."/>
            <person name="Takashima M."/>
        </authorList>
    </citation>
    <scope>NUCLEOTIDE SEQUENCE</scope>
    <source>
        <strain evidence="4">HIS016</strain>
    </source>
</reference>
<feature type="region of interest" description="Disordered" evidence="2">
    <location>
        <begin position="22"/>
        <end position="180"/>
    </location>
</feature>
<comment type="caution">
    <text evidence="4">The sequence shown here is derived from an EMBL/GenBank/DDBJ whole genome shotgun (WGS) entry which is preliminary data.</text>
</comment>
<dbReference type="Gene3D" id="2.40.40.10">
    <property type="entry name" value="RlpA-like domain"/>
    <property type="match status" value="1"/>
</dbReference>
<protein>
    <recommendedName>
        <fullName evidence="6">RlpA-like protein double-psi beta-barrel domain-containing protein</fullName>
    </recommendedName>
</protein>
<keyword evidence="1 3" id="KW-0732">Signal</keyword>
<feature type="compositionally biased region" description="Polar residues" evidence="2">
    <location>
        <begin position="168"/>
        <end position="179"/>
    </location>
</feature>
<dbReference type="InterPro" id="IPR051477">
    <property type="entry name" value="Expansin_CellWall"/>
</dbReference>